<organism evidence="3 4">
    <name type="scientific">Bacillus thuringiensis subsp. tolworthi</name>
    <dbReference type="NCBI Taxonomy" id="1442"/>
    <lineage>
        <taxon>Bacteria</taxon>
        <taxon>Bacillati</taxon>
        <taxon>Bacillota</taxon>
        <taxon>Bacilli</taxon>
        <taxon>Bacillales</taxon>
        <taxon>Bacillaceae</taxon>
        <taxon>Bacillus</taxon>
        <taxon>Bacillus cereus group</taxon>
    </lineage>
</organism>
<evidence type="ECO:0000313" key="4">
    <source>
        <dbReference type="Proteomes" id="UP000055316"/>
    </source>
</evidence>
<feature type="coiled-coil region" evidence="1">
    <location>
        <begin position="319"/>
        <end position="346"/>
    </location>
</feature>
<gene>
    <name evidence="3" type="ORF">KNN_05857</name>
</gene>
<name>A0A9W4A294_BACTO</name>
<keyword evidence="2" id="KW-0812">Transmembrane</keyword>
<feature type="transmembrane region" description="Helical" evidence="2">
    <location>
        <begin position="689"/>
        <end position="709"/>
    </location>
</feature>
<proteinExistence type="predicted"/>
<dbReference type="RefSeq" id="WP_081097603.1">
    <property type="nucleotide sequence ID" value="NZ_AP014864.1"/>
</dbReference>
<dbReference type="PANTHER" id="PTHR37813">
    <property type="entry name" value="FELS-2 PROPHAGE PROTEIN"/>
    <property type="match status" value="1"/>
</dbReference>
<keyword evidence="1" id="KW-0175">Coiled coil</keyword>
<reference evidence="3 4" key="1">
    <citation type="submission" date="2015-05" db="EMBL/GenBank/DDBJ databases">
        <title>Whole genome sequence of Bacillus thuringiensis serovar tolworthi Pasteur Institute Standard strain.</title>
        <authorList>
            <person name="Kanda K."/>
            <person name="Nakashima K."/>
            <person name="Nagano Y."/>
        </authorList>
    </citation>
    <scope>NUCLEOTIDE SEQUENCE [LARGE SCALE GENOMIC DNA]</scope>
    <source>
        <strain evidence="3 4">Pasteur Institute Standard strain</strain>
    </source>
</reference>
<feature type="coiled-coil region" evidence="1">
    <location>
        <begin position="211"/>
        <end position="245"/>
    </location>
</feature>
<feature type="transmembrane region" description="Helical" evidence="2">
    <location>
        <begin position="740"/>
        <end position="757"/>
    </location>
</feature>
<evidence type="ECO:0000256" key="2">
    <source>
        <dbReference type="SAM" id="Phobius"/>
    </source>
</evidence>
<keyword evidence="2" id="KW-0472">Membrane</keyword>
<sequence>MAKGPESKITFKVFNQEFNKAMDEMKNESSKLRQEFTLQQEQLKLSGTATEHLNTKLGYLQQQQQLAAQKVAATEQQLSKAKAMYGENSTEVEKLSRQLGNAQIAEQKFSNQMKETETALQRLAQQNSSTAQALTTLGAEETKLVNQSTKLRAEYDLQRASLGNHATESEKLGAKLQYLSQVQQNASQQTRNCAQQLAAAKSQYGENSSEVNKLETKLLQLSTAEQQLKNQIETTNRSLKEQEIETKRVADATRQLDTFFEATGTSVDQFANALGGHLTSAIKQGTASSSQLDEALKRIGHEALGAETDIEKLQRVLRSVDAGNSIQQVRNELRDLQQEAGRTEKKFEGLKVGLENVIGGLAAGGGIATAIEKSMDMSKLKTKIDVSFEVPESSKRSVEDAVRSVTTYGVDVEEALEGTRRQWALNKDASDEANAAIVKGAATIASTYAGIDFNELIQEANEIGATLGITNEEALGLVNTLLKTGFPPEQLDIIAEYGDQMIQAGFSAKEVQGILSAGIDTKSWNIDNLLDGVKEGRIKMAEFGAGVDKSMKEVLDKTKISADQFEKWGQAIAGGGENGQKAMLEATKALAGVENATDRNVLGTKMFGTMWEDQGKKIIDTILKAEGKQVDLKKGVDDLHNTNSKLDASPTVKMQKAINDLQKALEPVLLVIADLISKFAEWVSDNPKLAATLVAIGVAIGVISGAILAITPLIPIITSIISVIMSVAGAIAATVGVATALIPIIIAAVVALGIIIYKNWDDIQKWTIEAWNAITDFLKGIWDGISKWANETWESMSESTVSVWNAITDFLEELWNGIMASLSETWNSIVETTTETWNSIVEYLTGIWNGVVETLSEIWSRISQTTSEVWTAIREFFISTWNGLVEFLTPILQGIADFFSMIWNGIYTVIQTVWNFIMQYLQAIWTAILYFATPIFESIKNFISECWNTICSTTSFVWETIKNFLVSCWNGLVAFVMPIFEQIKSWIIAVWDTISSATITVWDTMKNFLQSCWNGLVAIVTPIFDAIKNWIVNTWNMISSTTSAVWNTIKNSLSSLWNTIVSTASSVFNTIKEAISSVWNTISSTSSTIWNGIKSTLSNIWNSITSTASSVWNGLKSAIMTPVNWVVDAVSGAFNGMKSAVLGVWDGIKSGTKTAINGVIRLINKFIDGFNTPAELLNGIPGVSAPTIPHVPMLAKGGHVLGDGQFIAGEAGPELFSKKGNKVSVTPLSSSERMGGIGGQLGLLTKSVTDMIQHAASQLAQIVAYDVPHALGEALLTSVPHIVGANAGDGILNQQPIEVNFYNTVRNDRDIDRMFEKADDWFAQKGRNLNIGIGRN</sequence>
<dbReference type="PANTHER" id="PTHR37813:SF1">
    <property type="entry name" value="FELS-2 PROPHAGE PROTEIN"/>
    <property type="match status" value="1"/>
</dbReference>
<accession>A0A9W4A294</accession>
<dbReference type="SUPFAM" id="SSF48371">
    <property type="entry name" value="ARM repeat"/>
    <property type="match status" value="1"/>
</dbReference>
<protein>
    <submittedName>
        <fullName evidence="3">Prophage membrane protein</fullName>
    </submittedName>
</protein>
<keyword evidence="2" id="KW-1133">Transmembrane helix</keyword>
<dbReference type="EMBL" id="AP014864">
    <property type="protein sequence ID" value="BAR86658.1"/>
    <property type="molecule type" value="Genomic_DNA"/>
</dbReference>
<dbReference type="Gene3D" id="1.20.120.20">
    <property type="entry name" value="Apolipoprotein"/>
    <property type="match status" value="2"/>
</dbReference>
<dbReference type="Proteomes" id="UP000055316">
    <property type="component" value="Chromosome"/>
</dbReference>
<evidence type="ECO:0000313" key="3">
    <source>
        <dbReference type="EMBL" id="BAR86658.1"/>
    </source>
</evidence>
<feature type="coiled-coil region" evidence="1">
    <location>
        <begin position="15"/>
        <end position="42"/>
    </location>
</feature>
<dbReference type="InterPro" id="IPR016024">
    <property type="entry name" value="ARM-type_fold"/>
</dbReference>
<feature type="transmembrane region" description="Helical" evidence="2">
    <location>
        <begin position="716"/>
        <end position="734"/>
    </location>
</feature>
<evidence type="ECO:0000256" key="1">
    <source>
        <dbReference type="SAM" id="Coils"/>
    </source>
</evidence>